<feature type="domain" description="BTB" evidence="4">
    <location>
        <begin position="281"/>
        <end position="354"/>
    </location>
</feature>
<dbReference type="SUPFAM" id="SSF54695">
    <property type="entry name" value="POZ domain"/>
    <property type="match status" value="1"/>
</dbReference>
<evidence type="ECO:0000259" key="4">
    <source>
        <dbReference type="PROSITE" id="PS50097"/>
    </source>
</evidence>
<gene>
    <name evidence="5" type="ORF">DBRI1063_LOCUS5001</name>
</gene>
<accession>A0A7S2E6V2</accession>
<name>A0A7S2E6V2_9STRA</name>
<dbReference type="Gene3D" id="3.30.710.10">
    <property type="entry name" value="Potassium Channel Kv1.1, Chain A"/>
    <property type="match status" value="1"/>
</dbReference>
<dbReference type="InterPro" id="IPR011333">
    <property type="entry name" value="SKP1/BTB/POZ_sf"/>
</dbReference>
<dbReference type="EMBL" id="HBGN01007859">
    <property type="protein sequence ID" value="CAD9318689.1"/>
    <property type="molecule type" value="Transcribed_RNA"/>
</dbReference>
<proteinExistence type="predicted"/>
<keyword evidence="2" id="KW-0677">Repeat</keyword>
<dbReference type="PROSITE" id="PS50097">
    <property type="entry name" value="BTB"/>
    <property type="match status" value="1"/>
</dbReference>
<feature type="compositionally biased region" description="Low complexity" evidence="3">
    <location>
        <begin position="125"/>
        <end position="136"/>
    </location>
</feature>
<sequence length="480" mass="53176">MVGRRLWIFGGLEWHLGGPESQLFYRLDLDTFEWVVLHAPKNAPCPRYNHGMTSIGRYLLIGGGVGLLRPHDVVVDVANDGSAAPVVQMENLEEGALFDLGNQIDLLAHLGGGNGAEREEEDSISDASQGSSSTGSGRRHQEEGNDNNNLDDTNNRAINQNNNPTFAAAFAQNNHWTPTFAIQERTIFDLHLFDTETMKWSTLKKTDVIGPWPSARNAFSLSRLGRDKAIVFGGGVYPCHYYDDTYVLEFDLPNKVPKPTGSMEDSICSDMNQLLQTGLMSDMTLIAGGGDGTREKEFPVHKVILALRCNFFNIMFSGPYAESSASEIHLPDVEPDALDVVLKYIYTGAIDCTSIIGSEDEDAMFFRGCCEGDDDIHKSLAFASSILGLCDMWELTKLFETIEDLLATSAKRWDASPSSCYADTIGLIVFAKAHNCKRLVMQGLEFARRRWDDKMKYSDVVKNADPEIIAEIEDFVNSLL</sequence>
<keyword evidence="1" id="KW-0880">Kelch repeat</keyword>
<dbReference type="Pfam" id="PF00651">
    <property type="entry name" value="BTB"/>
    <property type="match status" value="1"/>
</dbReference>
<dbReference type="CDD" id="cd18186">
    <property type="entry name" value="BTB_POZ_ZBTB_KLHL-like"/>
    <property type="match status" value="1"/>
</dbReference>
<dbReference type="PANTHER" id="PTHR24413">
    <property type="entry name" value="SPECKLE-TYPE POZ PROTEIN"/>
    <property type="match status" value="1"/>
</dbReference>
<evidence type="ECO:0000313" key="5">
    <source>
        <dbReference type="EMBL" id="CAD9318689.1"/>
    </source>
</evidence>
<dbReference type="InterPro" id="IPR015915">
    <property type="entry name" value="Kelch-typ_b-propeller"/>
</dbReference>
<dbReference type="AlphaFoldDB" id="A0A7S2E6V2"/>
<dbReference type="SMART" id="SM00225">
    <property type="entry name" value="BTB"/>
    <property type="match status" value="1"/>
</dbReference>
<evidence type="ECO:0000256" key="2">
    <source>
        <dbReference type="ARBA" id="ARBA00022737"/>
    </source>
</evidence>
<feature type="region of interest" description="Disordered" evidence="3">
    <location>
        <begin position="111"/>
        <end position="161"/>
    </location>
</feature>
<dbReference type="InterPro" id="IPR000210">
    <property type="entry name" value="BTB/POZ_dom"/>
</dbReference>
<evidence type="ECO:0000256" key="3">
    <source>
        <dbReference type="SAM" id="MobiDB-lite"/>
    </source>
</evidence>
<dbReference type="Gene3D" id="2.120.10.80">
    <property type="entry name" value="Kelch-type beta propeller"/>
    <property type="match status" value="1"/>
</dbReference>
<organism evidence="5">
    <name type="scientific">Ditylum brightwellii</name>
    <dbReference type="NCBI Taxonomy" id="49249"/>
    <lineage>
        <taxon>Eukaryota</taxon>
        <taxon>Sar</taxon>
        <taxon>Stramenopiles</taxon>
        <taxon>Ochrophyta</taxon>
        <taxon>Bacillariophyta</taxon>
        <taxon>Mediophyceae</taxon>
        <taxon>Lithodesmiophycidae</taxon>
        <taxon>Lithodesmiales</taxon>
        <taxon>Lithodesmiaceae</taxon>
        <taxon>Ditylum</taxon>
    </lineage>
</organism>
<protein>
    <recommendedName>
        <fullName evidence="4">BTB domain-containing protein</fullName>
    </recommendedName>
</protein>
<reference evidence="5" key="1">
    <citation type="submission" date="2021-01" db="EMBL/GenBank/DDBJ databases">
        <authorList>
            <person name="Corre E."/>
            <person name="Pelletier E."/>
            <person name="Niang G."/>
            <person name="Scheremetjew M."/>
            <person name="Finn R."/>
            <person name="Kale V."/>
            <person name="Holt S."/>
            <person name="Cochrane G."/>
            <person name="Meng A."/>
            <person name="Brown T."/>
            <person name="Cohen L."/>
        </authorList>
    </citation>
    <scope>NUCLEOTIDE SEQUENCE</scope>
    <source>
        <strain evidence="5">Pop2</strain>
    </source>
</reference>
<evidence type="ECO:0000256" key="1">
    <source>
        <dbReference type="ARBA" id="ARBA00022441"/>
    </source>
</evidence>
<dbReference type="SUPFAM" id="SSF117281">
    <property type="entry name" value="Kelch motif"/>
    <property type="match status" value="2"/>
</dbReference>